<feature type="transmembrane region" description="Helical" evidence="6">
    <location>
        <begin position="266"/>
        <end position="291"/>
    </location>
</feature>
<evidence type="ECO:0000256" key="4">
    <source>
        <dbReference type="ARBA" id="ARBA00023136"/>
    </source>
</evidence>
<dbReference type="HAMAP" id="MF_00445">
    <property type="entry name" value="NDH1_NuoN_1"/>
    <property type="match status" value="1"/>
</dbReference>
<sequence length="478" mass="53058">MEMLYGVIPEVLLLLFALIWQLIGVYSNNALTHVIAKMAVCFTTILITILVLNPNWFCGIYWNNTFIVDQHKIYLKIIILIFYVVLTLIYSGYIKAANLKGHSEYIVLMQLGTLGGLISVSANDFMVMYLGIEMQGIIGYILTTFNSNNPRSSEAGLKYFILGTVFSAIMLLGISLIYGITKSIQYDIALYALQYPSTNIIAVVAMLMILAGILFKLSIAPFHMWTPDIYDGAPLVVIALLSSLPKISILAVLANLLSELRFASNYFFYIRMVIIVLACCSLIIGALGTLLQKSIQRFIAYSTILNLGYAILPLIVNQSNVIKAEISYFYIIIYAASMLGFIAIIITNFANHSNYLKISHLSGLSSVKKLSSALIVLQMLSLVGIPPLAGFISKYVVFINILKSGMYELAFIGIVAAIIGSYCYLNIIKVMYFLPTTFSYRDFCANFELSLVIVVSTIIIVLLIMICMFVGENLSFLV</sequence>
<evidence type="ECO:0000256" key="1">
    <source>
        <dbReference type="ARBA" id="ARBA00004127"/>
    </source>
</evidence>
<dbReference type="InterPro" id="IPR001750">
    <property type="entry name" value="ND/Mrp_TM"/>
</dbReference>
<evidence type="ECO:0000313" key="10">
    <source>
        <dbReference type="Proteomes" id="UP000033616"/>
    </source>
</evidence>
<dbReference type="GO" id="GO:0005886">
    <property type="term" value="C:plasma membrane"/>
    <property type="evidence" value="ECO:0007669"/>
    <property type="project" value="UniProtKB-SubCell"/>
</dbReference>
<dbReference type="GO" id="GO:0050136">
    <property type="term" value="F:NADH dehydrogenase (quinone) (non-electrogenic) activity"/>
    <property type="evidence" value="ECO:0007669"/>
    <property type="project" value="UniProtKB-UniRule"/>
</dbReference>
<feature type="transmembrane region" description="Helical" evidence="6">
    <location>
        <begin position="298"/>
        <end position="316"/>
    </location>
</feature>
<evidence type="ECO:0000259" key="8">
    <source>
        <dbReference type="Pfam" id="PF00361"/>
    </source>
</evidence>
<accession>A0A0F3MJI5</accession>
<comment type="caution">
    <text evidence="9">The sequence shown here is derived from an EMBL/GenBank/DDBJ whole genome shotgun (WGS) entry which is preliminary data.</text>
</comment>
<feature type="domain" description="NADH:quinone oxidoreductase/Mrp antiporter transmembrane" evidence="8">
    <location>
        <begin position="122"/>
        <end position="419"/>
    </location>
</feature>
<feature type="transmembrane region" description="Helical" evidence="6">
    <location>
        <begin position="34"/>
        <end position="53"/>
    </location>
</feature>
<evidence type="ECO:0000256" key="6">
    <source>
        <dbReference type="HAMAP-Rule" id="MF_00445"/>
    </source>
</evidence>
<comment type="similarity">
    <text evidence="6">Belongs to the complex I subunit 2 family.</text>
</comment>
<proteinExistence type="inferred from homology"/>
<feature type="transmembrane region" description="Helical" evidence="6">
    <location>
        <begin position="409"/>
        <end position="428"/>
    </location>
</feature>
<protein>
    <recommendedName>
        <fullName evidence="6">NADH-quinone oxidoreductase subunit N</fullName>
        <ecNumber evidence="6">7.1.1.-</ecNumber>
    </recommendedName>
    <alternativeName>
        <fullName evidence="6">NADH dehydrogenase I subunit N</fullName>
    </alternativeName>
    <alternativeName>
        <fullName evidence="6">NDH-1 subunit N</fullName>
    </alternativeName>
</protein>
<feature type="transmembrane region" description="Helical" evidence="6">
    <location>
        <begin position="449"/>
        <end position="471"/>
    </location>
</feature>
<dbReference type="GO" id="GO:0012505">
    <property type="term" value="C:endomembrane system"/>
    <property type="evidence" value="ECO:0007669"/>
    <property type="project" value="UniProtKB-SubCell"/>
</dbReference>
<comment type="subcellular location">
    <subcellularLocation>
        <location evidence="6">Cell membrane</location>
        <topology evidence="6">Multi-pass membrane protein</topology>
    </subcellularLocation>
    <subcellularLocation>
        <location evidence="1">Endomembrane system</location>
        <topology evidence="1">Multi-pass membrane protein</topology>
    </subcellularLocation>
    <subcellularLocation>
        <location evidence="7">Membrane</location>
        <topology evidence="7">Multi-pass membrane protein</topology>
    </subcellularLocation>
</comment>
<feature type="transmembrane region" description="Helical" evidence="6">
    <location>
        <begin position="128"/>
        <end position="147"/>
    </location>
</feature>
<dbReference type="GO" id="GO:0008137">
    <property type="term" value="F:NADH dehydrogenase (ubiquinone) activity"/>
    <property type="evidence" value="ECO:0007669"/>
    <property type="project" value="InterPro"/>
</dbReference>
<keyword evidence="2 6" id="KW-0812">Transmembrane</keyword>
<comment type="catalytic activity">
    <reaction evidence="5 6">
        <text>a quinone + NADH + 5 H(+)(in) = a quinol + NAD(+) + 4 H(+)(out)</text>
        <dbReference type="Rhea" id="RHEA:57888"/>
        <dbReference type="ChEBI" id="CHEBI:15378"/>
        <dbReference type="ChEBI" id="CHEBI:24646"/>
        <dbReference type="ChEBI" id="CHEBI:57540"/>
        <dbReference type="ChEBI" id="CHEBI:57945"/>
        <dbReference type="ChEBI" id="CHEBI:132124"/>
    </reaction>
</comment>
<organism evidence="9 10">
    <name type="scientific">Orientia chuto str. Dubai</name>
    <dbReference type="NCBI Taxonomy" id="1359168"/>
    <lineage>
        <taxon>Bacteria</taxon>
        <taxon>Pseudomonadati</taxon>
        <taxon>Pseudomonadota</taxon>
        <taxon>Alphaproteobacteria</taxon>
        <taxon>Rickettsiales</taxon>
        <taxon>Rickettsiaceae</taxon>
        <taxon>Rickettsieae</taxon>
        <taxon>Orientia</taxon>
    </lineage>
</organism>
<feature type="transmembrane region" description="Helical" evidence="6">
    <location>
        <begin position="6"/>
        <end position="27"/>
    </location>
</feature>
<dbReference type="EMBL" id="LANP01000015">
    <property type="protein sequence ID" value="KJV55938.1"/>
    <property type="molecule type" value="Genomic_DNA"/>
</dbReference>
<dbReference type="OrthoDB" id="9811718at2"/>
<feature type="transmembrane region" description="Helical" evidence="6">
    <location>
        <begin position="105"/>
        <end position="122"/>
    </location>
</feature>
<dbReference type="AlphaFoldDB" id="A0A0F3MJI5"/>
<keyword evidence="6" id="KW-0813">Transport</keyword>
<feature type="transmembrane region" description="Helical" evidence="6">
    <location>
        <begin position="73"/>
        <end position="93"/>
    </location>
</feature>
<comment type="subunit">
    <text evidence="6">NDH-1 is composed of 14 different subunits. Subunits NuoA, H, J, K, L, M, N constitute the membrane sector of the complex.</text>
</comment>
<name>A0A0F3MJI5_9RICK</name>
<keyword evidence="10" id="KW-1185">Reference proteome</keyword>
<evidence type="ECO:0000256" key="2">
    <source>
        <dbReference type="ARBA" id="ARBA00022692"/>
    </source>
</evidence>
<keyword evidence="4 6" id="KW-0472">Membrane</keyword>
<dbReference type="PANTHER" id="PTHR22773">
    <property type="entry name" value="NADH DEHYDROGENASE"/>
    <property type="match status" value="1"/>
</dbReference>
<keyword evidence="6 9" id="KW-0830">Ubiquinone</keyword>
<dbReference type="GO" id="GO:0048038">
    <property type="term" value="F:quinone binding"/>
    <property type="evidence" value="ECO:0007669"/>
    <property type="project" value="UniProtKB-KW"/>
</dbReference>
<dbReference type="STRING" id="1359168.OCHUTO_0664"/>
<comment type="function">
    <text evidence="6">NDH-1 shuttles electrons from NADH, via FMN and iron-sulfur (Fe-S) centers, to quinones in the respiratory chain. The immediate electron acceptor for the enzyme in this species is believed to be ubiquinone. Couples the redox reaction to proton translocation (for every two electrons transferred, four hydrogen ions are translocated across the cytoplasmic membrane), and thus conserves the redox energy in a proton gradient.</text>
</comment>
<feature type="transmembrane region" description="Helical" evidence="6">
    <location>
        <begin position="232"/>
        <end position="254"/>
    </location>
</feature>
<evidence type="ECO:0000313" key="9">
    <source>
        <dbReference type="EMBL" id="KJV55938.1"/>
    </source>
</evidence>
<feature type="transmembrane region" description="Helical" evidence="6">
    <location>
        <begin position="200"/>
        <end position="220"/>
    </location>
</feature>
<keyword evidence="3 6" id="KW-1133">Transmembrane helix</keyword>
<keyword evidence="6" id="KW-1278">Translocase</keyword>
<keyword evidence="6" id="KW-0520">NAD</keyword>
<evidence type="ECO:0000256" key="7">
    <source>
        <dbReference type="RuleBase" id="RU000320"/>
    </source>
</evidence>
<dbReference type="InterPro" id="IPR010096">
    <property type="entry name" value="NADH-Q_OxRdtase_suN/2"/>
</dbReference>
<reference evidence="9 10" key="1">
    <citation type="submission" date="2015-02" db="EMBL/GenBank/DDBJ databases">
        <title>Genome Sequencing of Rickettsiales.</title>
        <authorList>
            <person name="Daugherty S.C."/>
            <person name="Su Q."/>
            <person name="Abolude K."/>
            <person name="Beier-Sexton M."/>
            <person name="Carlyon J.A."/>
            <person name="Carter R."/>
            <person name="Day N.P."/>
            <person name="Dumler S.J."/>
            <person name="Dyachenko V."/>
            <person name="Godinez A."/>
            <person name="Kurtti T.J."/>
            <person name="Lichay M."/>
            <person name="Mullins K.E."/>
            <person name="Ott S."/>
            <person name="Pappas-Brown V."/>
            <person name="Paris D.H."/>
            <person name="Patel P."/>
            <person name="Richards A.L."/>
            <person name="Sadzewicz L."/>
            <person name="Sears K."/>
            <person name="Seidman D."/>
            <person name="Sengamalay N."/>
            <person name="Stenos J."/>
            <person name="Tallon L.J."/>
            <person name="Vincent G."/>
            <person name="Fraser C.M."/>
            <person name="Munderloh U."/>
            <person name="Dunning-Hotopp J.C."/>
        </authorList>
    </citation>
    <scope>NUCLEOTIDE SEQUENCE [LARGE SCALE GENOMIC DNA]</scope>
    <source>
        <strain evidence="9 10">Fuller</strain>
    </source>
</reference>
<feature type="transmembrane region" description="Helical" evidence="6">
    <location>
        <begin position="370"/>
        <end position="389"/>
    </location>
</feature>
<dbReference type="RefSeq" id="WP_045797324.1">
    <property type="nucleotide sequence ID" value="NZ_LANP01000015.1"/>
</dbReference>
<dbReference type="GO" id="GO:0042773">
    <property type="term" value="P:ATP synthesis coupled electron transport"/>
    <property type="evidence" value="ECO:0007669"/>
    <property type="project" value="InterPro"/>
</dbReference>
<gene>
    <name evidence="6" type="primary">nuoN</name>
    <name evidence="9" type="ORF">OCHUTO_0664</name>
</gene>
<dbReference type="Pfam" id="PF00361">
    <property type="entry name" value="Proton_antipo_M"/>
    <property type="match status" value="1"/>
</dbReference>
<dbReference type="Proteomes" id="UP000033616">
    <property type="component" value="Unassembled WGS sequence"/>
</dbReference>
<feature type="transmembrane region" description="Helical" evidence="6">
    <location>
        <begin position="159"/>
        <end position="180"/>
    </location>
</feature>
<evidence type="ECO:0000256" key="3">
    <source>
        <dbReference type="ARBA" id="ARBA00022989"/>
    </source>
</evidence>
<feature type="transmembrane region" description="Helical" evidence="6">
    <location>
        <begin position="328"/>
        <end position="350"/>
    </location>
</feature>
<keyword evidence="6" id="KW-1003">Cell membrane</keyword>
<keyword evidence="6" id="KW-0874">Quinone</keyword>
<dbReference type="EC" id="7.1.1.-" evidence="6"/>
<dbReference type="PATRIC" id="fig|1359168.3.peg.273"/>
<evidence type="ECO:0000256" key="5">
    <source>
        <dbReference type="ARBA" id="ARBA00047712"/>
    </source>
</evidence>